<dbReference type="EMBL" id="MGKP01000012">
    <property type="protein sequence ID" value="OGN28785.1"/>
    <property type="molecule type" value="Genomic_DNA"/>
</dbReference>
<gene>
    <name evidence="3" type="ORF">A3A33_03325</name>
</gene>
<reference evidence="3 4" key="1">
    <citation type="journal article" date="2016" name="Nat. Commun.">
        <title>Thousands of microbial genomes shed light on interconnected biogeochemical processes in an aquifer system.</title>
        <authorList>
            <person name="Anantharaman K."/>
            <person name="Brown C.T."/>
            <person name="Hug L.A."/>
            <person name="Sharon I."/>
            <person name="Castelle C.J."/>
            <person name="Probst A.J."/>
            <person name="Thomas B.C."/>
            <person name="Singh A."/>
            <person name="Wilkins M.J."/>
            <person name="Karaoz U."/>
            <person name="Brodie E.L."/>
            <person name="Williams K.H."/>
            <person name="Hubbard S.S."/>
            <person name="Banfield J.F."/>
        </authorList>
    </citation>
    <scope>NUCLEOTIDE SEQUENCE [LARGE SCALE GENOMIC DNA]</scope>
</reference>
<comment type="caution">
    <text evidence="3">The sequence shown here is derived from an EMBL/GenBank/DDBJ whole genome shotgun (WGS) entry which is preliminary data.</text>
</comment>
<proteinExistence type="predicted"/>
<dbReference type="AlphaFoldDB" id="A0A1F8GTM9"/>
<dbReference type="STRING" id="1802701.A3A33_03325"/>
<keyword evidence="2" id="KW-0472">Membrane</keyword>
<protein>
    <recommendedName>
        <fullName evidence="5">DUF4145 domain-containing protein</fullName>
    </recommendedName>
</protein>
<evidence type="ECO:0000256" key="2">
    <source>
        <dbReference type="SAM" id="Phobius"/>
    </source>
</evidence>
<keyword evidence="2" id="KW-1133">Transmembrane helix</keyword>
<sequence>MIGGFNILDWFGAMRTVFLTLTIVFLAGAVTIFIYAKIVIARWHREHEEHLAHKGHGADHPLGHDYGSSGQDEQQHHAPSGHESAPAGRASEWEGIVKKSQSIRDSDWKLSVIEADKLVDDVLKEMGYGGESMGERLMMIKPDELMHLQDLWDAHKLRNLIVHDTSYTITQDQVLTAIHSFEKVLKELGKV</sequence>
<feature type="transmembrane region" description="Helical" evidence="2">
    <location>
        <begin position="12"/>
        <end position="36"/>
    </location>
</feature>
<evidence type="ECO:0008006" key="5">
    <source>
        <dbReference type="Google" id="ProtNLM"/>
    </source>
</evidence>
<evidence type="ECO:0000256" key="1">
    <source>
        <dbReference type="SAM" id="MobiDB-lite"/>
    </source>
</evidence>
<evidence type="ECO:0000313" key="4">
    <source>
        <dbReference type="Proteomes" id="UP000179047"/>
    </source>
</evidence>
<organism evidence="3 4">
    <name type="scientific">Candidatus Yanofskybacteria bacterium RIFCSPLOWO2_01_FULL_49_25</name>
    <dbReference type="NCBI Taxonomy" id="1802701"/>
    <lineage>
        <taxon>Bacteria</taxon>
        <taxon>Candidatus Yanofskyibacteriota</taxon>
    </lineage>
</organism>
<feature type="region of interest" description="Disordered" evidence="1">
    <location>
        <begin position="51"/>
        <end position="91"/>
    </location>
</feature>
<name>A0A1F8GTM9_9BACT</name>
<dbReference type="Proteomes" id="UP000179047">
    <property type="component" value="Unassembled WGS sequence"/>
</dbReference>
<evidence type="ECO:0000313" key="3">
    <source>
        <dbReference type="EMBL" id="OGN28785.1"/>
    </source>
</evidence>
<keyword evidence="2" id="KW-0812">Transmembrane</keyword>
<feature type="compositionally biased region" description="Basic and acidic residues" evidence="1">
    <location>
        <begin position="51"/>
        <end position="63"/>
    </location>
</feature>
<accession>A0A1F8GTM9</accession>